<accession>A0ABY7VR73</accession>
<feature type="transmembrane region" description="Helical" evidence="1">
    <location>
        <begin position="6"/>
        <end position="24"/>
    </location>
</feature>
<keyword evidence="1" id="KW-1133">Transmembrane helix</keyword>
<feature type="transmembrane region" description="Helical" evidence="1">
    <location>
        <begin position="95"/>
        <end position="113"/>
    </location>
</feature>
<dbReference type="EMBL" id="CP117811">
    <property type="protein sequence ID" value="WDE96705.1"/>
    <property type="molecule type" value="Genomic_DNA"/>
</dbReference>
<keyword evidence="3" id="KW-1185">Reference proteome</keyword>
<reference evidence="2 3" key="1">
    <citation type="submission" date="2023-02" db="EMBL/GenBank/DDBJ databases">
        <title>Genome sequence of Lentisphaera profundi SAORIC-696.</title>
        <authorList>
            <person name="Kim e."/>
            <person name="Cho J.-C."/>
            <person name="Choi A."/>
            <person name="Kang I."/>
        </authorList>
    </citation>
    <scope>NUCLEOTIDE SEQUENCE [LARGE SCALE GENOMIC DNA]</scope>
    <source>
        <strain evidence="2 3">SAORIC-696</strain>
    </source>
</reference>
<protein>
    <recommendedName>
        <fullName evidence="4">Rod shape-determining protein MreD</fullName>
    </recommendedName>
</protein>
<dbReference type="Proteomes" id="UP001214250">
    <property type="component" value="Chromosome 1"/>
</dbReference>
<gene>
    <name evidence="2" type="ORF">PQO03_01830</name>
</gene>
<keyword evidence="1" id="KW-0472">Membrane</keyword>
<evidence type="ECO:0000313" key="2">
    <source>
        <dbReference type="EMBL" id="WDE96705.1"/>
    </source>
</evidence>
<keyword evidence="1" id="KW-0812">Transmembrane</keyword>
<proteinExistence type="predicted"/>
<evidence type="ECO:0000256" key="1">
    <source>
        <dbReference type="SAM" id="Phobius"/>
    </source>
</evidence>
<evidence type="ECO:0008006" key="4">
    <source>
        <dbReference type="Google" id="ProtNLM"/>
    </source>
</evidence>
<name>A0ABY7VR73_9BACT</name>
<organism evidence="2 3">
    <name type="scientific">Lentisphaera profundi</name>
    <dbReference type="NCBI Taxonomy" id="1658616"/>
    <lineage>
        <taxon>Bacteria</taxon>
        <taxon>Pseudomonadati</taxon>
        <taxon>Lentisphaerota</taxon>
        <taxon>Lentisphaeria</taxon>
        <taxon>Lentisphaerales</taxon>
        <taxon>Lentisphaeraceae</taxon>
        <taxon>Lentisphaera</taxon>
    </lineage>
</organism>
<feature type="transmembrane region" description="Helical" evidence="1">
    <location>
        <begin position="36"/>
        <end position="60"/>
    </location>
</feature>
<evidence type="ECO:0000313" key="3">
    <source>
        <dbReference type="Proteomes" id="UP001214250"/>
    </source>
</evidence>
<feature type="transmembrane region" description="Helical" evidence="1">
    <location>
        <begin position="125"/>
        <end position="143"/>
    </location>
</feature>
<dbReference type="RefSeq" id="WP_274150770.1">
    <property type="nucleotide sequence ID" value="NZ_CP117811.1"/>
</dbReference>
<sequence>MAIRSLSFYVFNFFFVVWVESFCASKSLFLPLSAIYIFYLTVARGIYQSLISMAVLMVLLEAVCGYNNLTLSLVIFVTAYFWRDMGDCQNFIPQILPIFIALFIAYILMFGLSDKWILVNVSLPSLVISSIVAPLFLCFWDFLSDSLSLSRFSVLDNYAEDL</sequence>